<feature type="compositionally biased region" description="Polar residues" evidence="6">
    <location>
        <begin position="42"/>
        <end position="53"/>
    </location>
</feature>
<accession>A0A319EGH4</accession>
<protein>
    <recommendedName>
        <fullName evidence="7">Nucleoporin Nup54 alpha-helical domain-containing protein</fullName>
    </recommendedName>
</protein>
<dbReference type="OrthoDB" id="6162375at2759"/>
<dbReference type="InterPro" id="IPR025574">
    <property type="entry name" value="Nucleoporin_FG_rpt"/>
</dbReference>
<dbReference type="PANTHER" id="PTHR13000">
    <property type="entry name" value="NUCLEOPORIN P54"/>
    <property type="match status" value="1"/>
</dbReference>
<dbReference type="InterPro" id="IPR025712">
    <property type="entry name" value="Nup54_alpha-helical_dom"/>
</dbReference>
<reference evidence="8 9" key="1">
    <citation type="submission" date="2018-02" db="EMBL/GenBank/DDBJ databases">
        <title>The genomes of Aspergillus section Nigri reveals drivers in fungal speciation.</title>
        <authorList>
            <consortium name="DOE Joint Genome Institute"/>
            <person name="Vesth T.C."/>
            <person name="Nybo J."/>
            <person name="Theobald S."/>
            <person name="Brandl J."/>
            <person name="Frisvad J.C."/>
            <person name="Nielsen K.F."/>
            <person name="Lyhne E.K."/>
            <person name="Kogle M.E."/>
            <person name="Kuo A."/>
            <person name="Riley R."/>
            <person name="Clum A."/>
            <person name="Nolan M."/>
            <person name="Lipzen A."/>
            <person name="Salamov A."/>
            <person name="Henrissat B."/>
            <person name="Wiebenga A."/>
            <person name="De vries R.P."/>
            <person name="Grigoriev I.V."/>
            <person name="Mortensen U.H."/>
            <person name="Andersen M.R."/>
            <person name="Baker S.E."/>
        </authorList>
    </citation>
    <scope>NUCLEOTIDE SEQUENCE [LARGE SCALE GENOMIC DNA]</scope>
    <source>
        <strain evidence="8 9">CBS 121057</strain>
    </source>
</reference>
<evidence type="ECO:0000259" key="7">
    <source>
        <dbReference type="Pfam" id="PF13874"/>
    </source>
</evidence>
<comment type="subcellular location">
    <subcellularLocation>
        <location evidence="1">Nucleus</location>
        <location evidence="1">Nuclear pore complex</location>
    </subcellularLocation>
</comment>
<dbReference type="Pfam" id="PF13634">
    <property type="entry name" value="Nucleoporin_FG"/>
    <property type="match status" value="1"/>
</dbReference>
<evidence type="ECO:0000256" key="5">
    <source>
        <dbReference type="SAM" id="Coils"/>
    </source>
</evidence>
<feature type="coiled-coil region" evidence="5">
    <location>
        <begin position="448"/>
        <end position="482"/>
    </location>
</feature>
<name>A0A319EGH4_ASPSB</name>
<dbReference type="PANTHER" id="PTHR13000:SF0">
    <property type="entry name" value="NUCLEOPORIN P54"/>
    <property type="match status" value="1"/>
</dbReference>
<evidence type="ECO:0000256" key="2">
    <source>
        <dbReference type="ARBA" id="ARBA00022448"/>
    </source>
</evidence>
<dbReference type="GO" id="GO:0044613">
    <property type="term" value="C:nuclear pore central transport channel"/>
    <property type="evidence" value="ECO:0007669"/>
    <property type="project" value="TreeGrafter"/>
</dbReference>
<dbReference type="GO" id="GO:0017056">
    <property type="term" value="F:structural constituent of nuclear pore"/>
    <property type="evidence" value="ECO:0007669"/>
    <property type="project" value="TreeGrafter"/>
</dbReference>
<keyword evidence="3" id="KW-0811">Translocation</keyword>
<keyword evidence="9" id="KW-1185">Reference proteome</keyword>
<feature type="domain" description="Nucleoporin Nup54 alpha-helical" evidence="7">
    <location>
        <begin position="278"/>
        <end position="414"/>
    </location>
</feature>
<dbReference type="AlphaFoldDB" id="A0A319EGH4"/>
<dbReference type="EMBL" id="KZ826333">
    <property type="protein sequence ID" value="PYI08680.1"/>
    <property type="molecule type" value="Genomic_DNA"/>
</dbReference>
<evidence type="ECO:0000256" key="6">
    <source>
        <dbReference type="SAM" id="MobiDB-lite"/>
    </source>
</evidence>
<evidence type="ECO:0000313" key="8">
    <source>
        <dbReference type="EMBL" id="PYI08680.1"/>
    </source>
</evidence>
<dbReference type="GO" id="GO:0036228">
    <property type="term" value="P:protein localization to nuclear inner membrane"/>
    <property type="evidence" value="ECO:0007669"/>
    <property type="project" value="TreeGrafter"/>
</dbReference>
<gene>
    <name evidence="8" type="ORF">BO78DRAFT_395539</name>
</gene>
<dbReference type="Pfam" id="PF13874">
    <property type="entry name" value="Nup54"/>
    <property type="match status" value="1"/>
</dbReference>
<dbReference type="Pfam" id="PF18570">
    <property type="entry name" value="Nup54_57_C"/>
    <property type="match status" value="1"/>
</dbReference>
<feature type="compositionally biased region" description="Low complexity" evidence="6">
    <location>
        <begin position="118"/>
        <end position="137"/>
    </location>
</feature>
<feature type="compositionally biased region" description="Polar residues" evidence="6">
    <location>
        <begin position="73"/>
        <end position="82"/>
    </location>
</feature>
<dbReference type="GO" id="GO:0006999">
    <property type="term" value="P:nuclear pore organization"/>
    <property type="evidence" value="ECO:0007669"/>
    <property type="project" value="TreeGrafter"/>
</dbReference>
<evidence type="ECO:0000256" key="3">
    <source>
        <dbReference type="ARBA" id="ARBA00023132"/>
    </source>
</evidence>
<proteinExistence type="predicted"/>
<keyword evidence="3" id="KW-0509">mRNA transport</keyword>
<dbReference type="Gene3D" id="1.20.5.490">
    <property type="entry name" value="Single helix bin"/>
    <property type="match status" value="1"/>
</dbReference>
<dbReference type="STRING" id="1448318.A0A319EGH4"/>
<organism evidence="8 9">
    <name type="scientific">Aspergillus sclerotiicarbonarius (strain CBS 121057 / IBT 28362)</name>
    <dbReference type="NCBI Taxonomy" id="1448318"/>
    <lineage>
        <taxon>Eukaryota</taxon>
        <taxon>Fungi</taxon>
        <taxon>Dikarya</taxon>
        <taxon>Ascomycota</taxon>
        <taxon>Pezizomycotina</taxon>
        <taxon>Eurotiomycetes</taxon>
        <taxon>Eurotiomycetidae</taxon>
        <taxon>Eurotiales</taxon>
        <taxon>Aspergillaceae</taxon>
        <taxon>Aspergillus</taxon>
        <taxon>Aspergillus subgen. Circumdati</taxon>
    </lineage>
</organism>
<sequence length="487" mass="52736">MSIFGQAQAQAPAAGGLFGQPATANKPSPFGAATGGGLFGNTPATGTTQNTSGGLFGGAMQTQQPAGGLFGGATNTQAQQPSGGLFGGASNTQTQQPSGGLFGGAAQQKPATGGLFGNLGTQQPQQQQQTGGSLFGQKPLGGMFGQQQQQQQQQTPQQGGGLFGGLGQTQQPQQQQQQPSLFGGSLLGGQQQQQQQQPQLGQTQMGQTQMGQTQMGQSTAQGSSLWEPGRAVTGVHRTVPMQIQIVKDKWDASGRSSPFRAYLYNNVGDEMAPFYQPGPEDDDTKWEDALRKRPDTGYVPVLVKGFFELGKRAQRQKDFLTMMQTRLHEINNCLSDLLSRHDLKISVKIADCRRKHLVLSKRCLALAAKTQVLRNRGYAMDDAEEELKKKLSLLERSVFDPSLNGRGEEVWARMLAIREHSRRLQQEMERAGPSAAAQADDELDEQTMKTAKKILDDYHTQIQHLQKELDAVKKDFEEAQKLPGMNH</sequence>
<dbReference type="Gene3D" id="1.20.5.3600">
    <property type="match status" value="1"/>
</dbReference>
<evidence type="ECO:0000256" key="1">
    <source>
        <dbReference type="ARBA" id="ARBA00004567"/>
    </source>
</evidence>
<dbReference type="FunFam" id="1.20.5.490:FF:000005">
    <property type="entry name" value="Nucleoporin complex subunit 54"/>
    <property type="match status" value="1"/>
</dbReference>
<feature type="compositionally biased region" description="Low complexity" evidence="6">
    <location>
        <begin position="145"/>
        <end position="157"/>
    </location>
</feature>
<keyword evidence="5" id="KW-0175">Coiled coil</keyword>
<dbReference type="Proteomes" id="UP000248423">
    <property type="component" value="Unassembled WGS sequence"/>
</dbReference>
<dbReference type="InterPro" id="IPR024864">
    <property type="entry name" value="Nup54/Nup57/Nup44"/>
</dbReference>
<feature type="compositionally biased region" description="Gly residues" evidence="6">
    <location>
        <begin position="158"/>
        <end position="167"/>
    </location>
</feature>
<keyword evidence="2" id="KW-0813">Transport</keyword>
<evidence type="ECO:0000256" key="4">
    <source>
        <dbReference type="ARBA" id="ARBA00023242"/>
    </source>
</evidence>
<keyword evidence="3" id="KW-0906">Nuclear pore complex</keyword>
<evidence type="ECO:0000313" key="9">
    <source>
        <dbReference type="Proteomes" id="UP000248423"/>
    </source>
</evidence>
<feature type="compositionally biased region" description="Low complexity" evidence="6">
    <location>
        <begin position="168"/>
        <end position="223"/>
    </location>
</feature>
<keyword evidence="3" id="KW-0653">Protein transport</keyword>
<feature type="region of interest" description="Disordered" evidence="6">
    <location>
        <begin position="18"/>
        <end position="225"/>
    </location>
</feature>
<feature type="compositionally biased region" description="Polar residues" evidence="6">
    <location>
        <begin position="89"/>
        <end position="98"/>
    </location>
</feature>
<feature type="region of interest" description="Disordered" evidence="6">
    <location>
        <begin position="424"/>
        <end position="443"/>
    </location>
</feature>
<dbReference type="VEuPathDB" id="FungiDB:BO78DRAFT_395539"/>
<keyword evidence="4" id="KW-0539">Nucleus</keyword>
<dbReference type="GO" id="GO:0006607">
    <property type="term" value="P:NLS-bearing protein import into nucleus"/>
    <property type="evidence" value="ECO:0007669"/>
    <property type="project" value="TreeGrafter"/>
</dbReference>